<keyword evidence="3" id="KW-1185">Reference proteome</keyword>
<dbReference type="RefSeq" id="WP_142188650.1">
    <property type="nucleotide sequence ID" value="NZ_VHIF01000001.1"/>
</dbReference>
<feature type="transmembrane region" description="Helical" evidence="1">
    <location>
        <begin position="143"/>
        <end position="163"/>
    </location>
</feature>
<evidence type="ECO:0000313" key="3">
    <source>
        <dbReference type="Proteomes" id="UP000315363"/>
    </source>
</evidence>
<keyword evidence="1" id="KW-0812">Transmembrane</keyword>
<keyword evidence="1" id="KW-1133">Transmembrane helix</keyword>
<dbReference type="Proteomes" id="UP000315363">
    <property type="component" value="Unassembled WGS sequence"/>
</dbReference>
<keyword evidence="1" id="KW-0472">Membrane</keyword>
<dbReference type="InterPro" id="IPR013901">
    <property type="entry name" value="Anthrone_oxy"/>
</dbReference>
<reference evidence="2 3" key="1">
    <citation type="submission" date="2019-06" db="EMBL/GenBank/DDBJ databases">
        <title>A large-scale integrated study on North Sea by COGITO (Coastal Microbe Genomic &amp; Taxonomic Observatory).</title>
        <authorList>
            <person name="Teeling H."/>
        </authorList>
    </citation>
    <scope>NUCLEOTIDE SEQUENCE [LARGE SCALE GENOMIC DNA]</scope>
    <source>
        <strain evidence="2 3">MAR_2009_79</strain>
    </source>
</reference>
<dbReference type="EMBL" id="VHIF01000001">
    <property type="protein sequence ID" value="TQO36432.1"/>
    <property type="molecule type" value="Genomic_DNA"/>
</dbReference>
<proteinExistence type="predicted"/>
<feature type="transmembrane region" description="Helical" evidence="1">
    <location>
        <begin position="84"/>
        <end position="106"/>
    </location>
</feature>
<accession>A0ABY3A6U8</accession>
<name>A0ABY3A6U8_9FLAO</name>
<dbReference type="Pfam" id="PF08592">
    <property type="entry name" value="Anthrone_oxy"/>
    <property type="match status" value="1"/>
</dbReference>
<sequence length="169" mass="18955">MEITIENIGITALILLTGLSAGLCFTWSNAITPGIGRLNDPGYLMSFQQMNRAIINPLFLLVFFGPSIVGAINLYLFKNAPSPLIWPLILGIAIYFFGVVLVTIFGNVPLNEVLDKTDLNSASIEELRQLRERFEVKWNRLHLIRTLSSIISFLLLLIGLFQVSKYNIQ</sequence>
<evidence type="ECO:0000313" key="2">
    <source>
        <dbReference type="EMBL" id="TQO36432.1"/>
    </source>
</evidence>
<evidence type="ECO:0000256" key="1">
    <source>
        <dbReference type="SAM" id="Phobius"/>
    </source>
</evidence>
<protein>
    <submittedName>
        <fullName evidence="2">Membrane protein</fullName>
    </submittedName>
</protein>
<organism evidence="2 3">
    <name type="scientific">Arenibacter algicola</name>
    <dbReference type="NCBI Taxonomy" id="616991"/>
    <lineage>
        <taxon>Bacteria</taxon>
        <taxon>Pseudomonadati</taxon>
        <taxon>Bacteroidota</taxon>
        <taxon>Flavobacteriia</taxon>
        <taxon>Flavobacteriales</taxon>
        <taxon>Flavobacteriaceae</taxon>
        <taxon>Arenibacter</taxon>
    </lineage>
</organism>
<gene>
    <name evidence="2" type="ORF">GQ41_1008</name>
</gene>
<feature type="transmembrane region" description="Helical" evidence="1">
    <location>
        <begin position="54"/>
        <end position="77"/>
    </location>
</feature>
<comment type="caution">
    <text evidence="2">The sequence shown here is derived from an EMBL/GenBank/DDBJ whole genome shotgun (WGS) entry which is preliminary data.</text>
</comment>